<reference evidence="3 4" key="1">
    <citation type="submission" date="2021-01" db="EMBL/GenBank/DDBJ databases">
        <title>Whole genome shotgun sequence of Verrucosispora andamanensis NBRC 109075.</title>
        <authorList>
            <person name="Komaki H."/>
            <person name="Tamura T."/>
        </authorList>
    </citation>
    <scope>NUCLEOTIDE SEQUENCE [LARGE SCALE GENOMIC DNA]</scope>
    <source>
        <strain evidence="3 4">NBRC 109075</strain>
    </source>
</reference>
<accession>A0ABQ4I1E8</accession>
<dbReference type="Proteomes" id="UP000647017">
    <property type="component" value="Unassembled WGS sequence"/>
</dbReference>
<keyword evidence="2" id="KW-0472">Membrane</keyword>
<feature type="compositionally biased region" description="Pro residues" evidence="1">
    <location>
        <begin position="1"/>
        <end position="17"/>
    </location>
</feature>
<protein>
    <submittedName>
        <fullName evidence="3">Uncharacterized protein</fullName>
    </submittedName>
</protein>
<proteinExistence type="predicted"/>
<organism evidence="3 4">
    <name type="scientific">Micromonospora andamanensis</name>
    <dbReference type="NCBI Taxonomy" id="1287068"/>
    <lineage>
        <taxon>Bacteria</taxon>
        <taxon>Bacillati</taxon>
        <taxon>Actinomycetota</taxon>
        <taxon>Actinomycetes</taxon>
        <taxon>Micromonosporales</taxon>
        <taxon>Micromonosporaceae</taxon>
        <taxon>Micromonospora</taxon>
    </lineage>
</organism>
<keyword evidence="2" id="KW-0812">Transmembrane</keyword>
<sequence length="150" mass="15895">MNPPTPTGPTVRPPPDAPVRTLSDTISGYVPARAALRARTRNAAPASPDGSAERTVNSDSSARIGRSADGNGRIARKTFGMHQGSGFLSTRQRRLAWLGFLLAAVQAPVSARLVDDSSWLFSLCVALMVATVIIADDAARRRPADVRSSE</sequence>
<evidence type="ECO:0000313" key="3">
    <source>
        <dbReference type="EMBL" id="GIJ11708.1"/>
    </source>
</evidence>
<evidence type="ECO:0000256" key="1">
    <source>
        <dbReference type="SAM" id="MobiDB-lite"/>
    </source>
</evidence>
<feature type="compositionally biased region" description="Low complexity" evidence="1">
    <location>
        <begin position="37"/>
        <end position="46"/>
    </location>
</feature>
<keyword evidence="2" id="KW-1133">Transmembrane helix</keyword>
<keyword evidence="4" id="KW-1185">Reference proteome</keyword>
<feature type="region of interest" description="Disordered" evidence="1">
    <location>
        <begin position="1"/>
        <end position="24"/>
    </location>
</feature>
<feature type="transmembrane region" description="Helical" evidence="2">
    <location>
        <begin position="119"/>
        <end position="139"/>
    </location>
</feature>
<comment type="caution">
    <text evidence="3">The sequence shown here is derived from an EMBL/GenBank/DDBJ whole genome shotgun (WGS) entry which is preliminary data.</text>
</comment>
<dbReference type="EMBL" id="BOOZ01000036">
    <property type="protein sequence ID" value="GIJ11708.1"/>
    <property type="molecule type" value="Genomic_DNA"/>
</dbReference>
<name>A0ABQ4I1E8_9ACTN</name>
<evidence type="ECO:0000256" key="2">
    <source>
        <dbReference type="SAM" id="Phobius"/>
    </source>
</evidence>
<feature type="region of interest" description="Disordered" evidence="1">
    <location>
        <begin position="37"/>
        <end position="72"/>
    </location>
</feature>
<feature type="transmembrane region" description="Helical" evidence="2">
    <location>
        <begin position="95"/>
        <end position="113"/>
    </location>
</feature>
<evidence type="ECO:0000313" key="4">
    <source>
        <dbReference type="Proteomes" id="UP000647017"/>
    </source>
</evidence>
<gene>
    <name evidence="3" type="ORF">Van01_49220</name>
</gene>